<organism evidence="1 2">
    <name type="scientific">Cordyceps militaris</name>
    <name type="common">Caterpillar fungus</name>
    <name type="synonym">Clavaria militaris</name>
    <dbReference type="NCBI Taxonomy" id="73501"/>
    <lineage>
        <taxon>Eukaryota</taxon>
        <taxon>Fungi</taxon>
        <taxon>Dikarya</taxon>
        <taxon>Ascomycota</taxon>
        <taxon>Pezizomycotina</taxon>
        <taxon>Sordariomycetes</taxon>
        <taxon>Hypocreomycetidae</taxon>
        <taxon>Hypocreales</taxon>
        <taxon>Cordycipitaceae</taxon>
        <taxon>Cordyceps</taxon>
    </lineage>
</organism>
<dbReference type="VEuPathDB" id="FungiDB:A9K55_003536"/>
<sequence length="62" mass="6771">MGCSNALPAITIQQLAREVESVRGHTSANSDAEMPQTTETQLLSYWHDGPWLYLPSPLSAKA</sequence>
<proteinExistence type="predicted"/>
<dbReference type="Proteomes" id="UP000323067">
    <property type="component" value="Chromosome iv"/>
</dbReference>
<protein>
    <submittedName>
        <fullName evidence="1">Uncharacterized protein</fullName>
    </submittedName>
</protein>
<evidence type="ECO:0000313" key="1">
    <source>
        <dbReference type="EMBL" id="ATY59719.1"/>
    </source>
</evidence>
<dbReference type="AlphaFoldDB" id="A0A2H4S9D3"/>
<reference evidence="1 2" key="1">
    <citation type="journal article" date="2017" name="BMC Genomics">
        <title>Chromosome level assembly and secondary metabolite potential of the parasitic fungus Cordyceps militaris.</title>
        <authorList>
            <person name="Kramer G.J."/>
            <person name="Nodwell J.R."/>
        </authorList>
    </citation>
    <scope>NUCLEOTIDE SEQUENCE [LARGE SCALE GENOMIC DNA]</scope>
    <source>
        <strain evidence="1 2">ATCC 34164</strain>
    </source>
</reference>
<accession>A0A2H4S9D3</accession>
<name>A0A2H4S9D3_CORMI</name>
<gene>
    <name evidence="1" type="ORF">A9K55_003536</name>
</gene>
<evidence type="ECO:0000313" key="2">
    <source>
        <dbReference type="Proteomes" id="UP000323067"/>
    </source>
</evidence>
<dbReference type="EMBL" id="CP023322">
    <property type="protein sequence ID" value="ATY59719.1"/>
    <property type="molecule type" value="Genomic_DNA"/>
</dbReference>